<dbReference type="Proteomes" id="UP000236319">
    <property type="component" value="Unassembled WGS sequence"/>
</dbReference>
<dbReference type="InterPro" id="IPR051730">
    <property type="entry name" value="NASP-like"/>
</dbReference>
<dbReference type="GO" id="GO:0034080">
    <property type="term" value="P:CENP-A containing chromatin assembly"/>
    <property type="evidence" value="ECO:0007669"/>
    <property type="project" value="TreeGrafter"/>
</dbReference>
<proteinExistence type="inferred from homology"/>
<evidence type="ECO:0000256" key="3">
    <source>
        <dbReference type="ARBA" id="ARBA00022737"/>
    </source>
</evidence>
<dbReference type="InterPro" id="IPR019544">
    <property type="entry name" value="Tetratricopeptide_SHNi-TPR_dom"/>
</dbReference>
<accession>A0A2H6KHQ6</accession>
<evidence type="ECO:0000259" key="8">
    <source>
        <dbReference type="Pfam" id="PF10516"/>
    </source>
</evidence>
<organism evidence="9 10">
    <name type="scientific">Babesia ovata</name>
    <dbReference type="NCBI Taxonomy" id="189622"/>
    <lineage>
        <taxon>Eukaryota</taxon>
        <taxon>Sar</taxon>
        <taxon>Alveolata</taxon>
        <taxon>Apicomplexa</taxon>
        <taxon>Aconoidasida</taxon>
        <taxon>Piroplasmida</taxon>
        <taxon>Babesiidae</taxon>
        <taxon>Babesia</taxon>
    </lineage>
</organism>
<feature type="repeat" description="TPR" evidence="6">
    <location>
        <begin position="175"/>
        <end position="208"/>
    </location>
</feature>
<evidence type="ECO:0000256" key="7">
    <source>
        <dbReference type="SAM" id="MobiDB-lite"/>
    </source>
</evidence>
<protein>
    <submittedName>
        <fullName evidence="9">Histone binding protein, putative</fullName>
    </submittedName>
</protein>
<dbReference type="SUPFAM" id="SSF48452">
    <property type="entry name" value="TPR-like"/>
    <property type="match status" value="1"/>
</dbReference>
<evidence type="ECO:0000256" key="1">
    <source>
        <dbReference type="ARBA" id="ARBA00004123"/>
    </source>
</evidence>
<evidence type="ECO:0000256" key="4">
    <source>
        <dbReference type="ARBA" id="ARBA00022803"/>
    </source>
</evidence>
<dbReference type="InterPro" id="IPR011990">
    <property type="entry name" value="TPR-like_helical_dom_sf"/>
</dbReference>
<keyword evidence="4 6" id="KW-0802">TPR repeat</keyword>
<dbReference type="InterPro" id="IPR019734">
    <property type="entry name" value="TPR_rpt"/>
</dbReference>
<dbReference type="Pfam" id="PF13181">
    <property type="entry name" value="TPR_8"/>
    <property type="match status" value="1"/>
</dbReference>
<dbReference type="Pfam" id="PF10516">
    <property type="entry name" value="SHNi-TPR"/>
    <property type="match status" value="1"/>
</dbReference>
<comment type="caution">
    <text evidence="9">The sequence shown here is derived from an EMBL/GenBank/DDBJ whole genome shotgun (WGS) entry which is preliminary data.</text>
</comment>
<dbReference type="GO" id="GO:0042393">
    <property type="term" value="F:histone binding"/>
    <property type="evidence" value="ECO:0007669"/>
    <property type="project" value="TreeGrafter"/>
</dbReference>
<dbReference type="PANTHER" id="PTHR15081:SF1">
    <property type="entry name" value="NUCLEAR AUTOANTIGENIC SPERM PROTEIN"/>
    <property type="match status" value="1"/>
</dbReference>
<reference evidence="9 10" key="1">
    <citation type="journal article" date="2017" name="BMC Genomics">
        <title>Whole-genome assembly of Babesia ovata and comparative genomics between closely related pathogens.</title>
        <authorList>
            <person name="Yamagishi J."/>
            <person name="Asada M."/>
            <person name="Hakimi H."/>
            <person name="Tanaka T.Q."/>
            <person name="Sugimoto C."/>
            <person name="Kawazu S."/>
        </authorList>
    </citation>
    <scope>NUCLEOTIDE SEQUENCE [LARGE SCALE GENOMIC DNA]</scope>
    <source>
        <strain evidence="9 10">Miyake</strain>
    </source>
</reference>
<evidence type="ECO:0000313" key="10">
    <source>
        <dbReference type="Proteomes" id="UP000236319"/>
    </source>
</evidence>
<name>A0A2H6KHQ6_9APIC</name>
<feature type="domain" description="Tetratricopeptide SHNi-TPR" evidence="8">
    <location>
        <begin position="175"/>
        <end position="207"/>
    </location>
</feature>
<dbReference type="GO" id="GO:0005654">
    <property type="term" value="C:nucleoplasm"/>
    <property type="evidence" value="ECO:0007669"/>
    <property type="project" value="TreeGrafter"/>
</dbReference>
<dbReference type="PROSITE" id="PS50005">
    <property type="entry name" value="TPR"/>
    <property type="match status" value="1"/>
</dbReference>
<evidence type="ECO:0000313" key="9">
    <source>
        <dbReference type="EMBL" id="GBE62511.1"/>
    </source>
</evidence>
<dbReference type="GO" id="GO:0006335">
    <property type="term" value="P:DNA replication-dependent chromatin assembly"/>
    <property type="evidence" value="ECO:0007669"/>
    <property type="project" value="TreeGrafter"/>
</dbReference>
<dbReference type="OrthoDB" id="5587616at2759"/>
<evidence type="ECO:0000256" key="5">
    <source>
        <dbReference type="ARBA" id="ARBA00023242"/>
    </source>
</evidence>
<dbReference type="RefSeq" id="XP_028868754.1">
    <property type="nucleotide sequence ID" value="XM_029012921.1"/>
</dbReference>
<dbReference type="Gene3D" id="1.25.40.10">
    <property type="entry name" value="Tetratricopeptide repeat domain"/>
    <property type="match status" value="1"/>
</dbReference>
<evidence type="ECO:0000256" key="2">
    <source>
        <dbReference type="ARBA" id="ARBA00008402"/>
    </source>
</evidence>
<keyword evidence="3" id="KW-0677">Repeat</keyword>
<dbReference type="EMBL" id="BDSA01000005">
    <property type="protein sequence ID" value="GBE62511.1"/>
    <property type="molecule type" value="Genomic_DNA"/>
</dbReference>
<evidence type="ECO:0000256" key="6">
    <source>
        <dbReference type="PROSITE-ProRule" id="PRU00339"/>
    </source>
</evidence>
<dbReference type="SMART" id="SM00028">
    <property type="entry name" value="TPR"/>
    <property type="match status" value="2"/>
</dbReference>
<keyword evidence="10" id="KW-1185">Reference proteome</keyword>
<dbReference type="PANTHER" id="PTHR15081">
    <property type="entry name" value="NUCLEAR AUTOANTIGENIC SPERM PROTEIN NASP -RELATED"/>
    <property type="match status" value="1"/>
</dbReference>
<gene>
    <name evidence="9" type="ORF">BOVATA_040040</name>
</gene>
<keyword evidence="5" id="KW-0539">Nucleus</keyword>
<feature type="region of interest" description="Disordered" evidence="7">
    <location>
        <begin position="1"/>
        <end position="31"/>
    </location>
</feature>
<comment type="subcellular location">
    <subcellularLocation>
        <location evidence="1">Nucleus</location>
    </subcellularLocation>
</comment>
<comment type="similarity">
    <text evidence="2">Belongs to the NASP family.</text>
</comment>
<dbReference type="GeneID" id="39876281"/>
<dbReference type="AlphaFoldDB" id="A0A2H6KHQ6"/>
<dbReference type="VEuPathDB" id="PiroplasmaDB:BOVATA_040040"/>
<sequence length="341" mass="37730">MENAADLPQPQEGASAPSPDSVPSTAPPAYDTMSADELYELGKRNFKELRDYAEAAECFSRCLELRSSGNPLDHQLRECYLWYADSLLTKEEENQAMFPSDVDAGALELPDSSLPAGNEGDLPTAESILKGATEEASDETLAFEAFQIAFACYSSFLSSCTLQGAELEKEVLDASYCLMRLGDMLFTNNQFKEAAEEYERAVELRRKYHLGERHLASLYVSLAQCQMFSGNLSVSLDTFNMVKELIGRLLVGEMDEAERKRMQDTLEDVDLQINDLRKLIASPPAQTARPGSQCEAASLVPQTTDTFDERKLDTASKSAVINISENTTGSKRRIDISGMYK</sequence>